<dbReference type="Pfam" id="PF04994">
    <property type="entry name" value="TfoX_C"/>
    <property type="match status" value="1"/>
</dbReference>
<keyword evidence="3" id="KW-1185">Reference proteome</keyword>
<evidence type="ECO:0000259" key="1">
    <source>
        <dbReference type="Pfam" id="PF04994"/>
    </source>
</evidence>
<comment type="caution">
    <text evidence="2">The sequence shown here is derived from an EMBL/GenBank/DDBJ whole genome shotgun (WGS) entry which is preliminary data.</text>
</comment>
<reference evidence="3" key="1">
    <citation type="journal article" date="2019" name="Int. J. Syst. Evol. Microbiol.">
        <title>The Global Catalogue of Microorganisms (GCM) 10K type strain sequencing project: providing services to taxonomists for standard genome sequencing and annotation.</title>
        <authorList>
            <consortium name="The Broad Institute Genomics Platform"/>
            <consortium name="The Broad Institute Genome Sequencing Center for Infectious Disease"/>
            <person name="Wu L."/>
            <person name="Ma J."/>
        </authorList>
    </citation>
    <scope>NUCLEOTIDE SEQUENCE [LARGE SCALE GENOMIC DNA]</scope>
    <source>
        <strain evidence="3">CCUG 60023</strain>
    </source>
</reference>
<dbReference type="InterPro" id="IPR007077">
    <property type="entry name" value="TfoX_C"/>
</dbReference>
<dbReference type="PANTHER" id="PTHR36121:SF1">
    <property type="entry name" value="PROTEIN SXY"/>
    <property type="match status" value="1"/>
</dbReference>
<dbReference type="PANTHER" id="PTHR36121">
    <property type="entry name" value="PROTEIN SXY"/>
    <property type="match status" value="1"/>
</dbReference>
<organism evidence="2 3">
    <name type="scientific">Pseudahrensia aquimaris</name>
    <dbReference type="NCBI Taxonomy" id="744461"/>
    <lineage>
        <taxon>Bacteria</taxon>
        <taxon>Pseudomonadati</taxon>
        <taxon>Pseudomonadota</taxon>
        <taxon>Alphaproteobacteria</taxon>
        <taxon>Hyphomicrobiales</taxon>
        <taxon>Ahrensiaceae</taxon>
        <taxon>Pseudahrensia</taxon>
    </lineage>
</organism>
<feature type="domain" description="TfoX C-terminal" evidence="1">
    <location>
        <begin position="3"/>
        <end position="79"/>
    </location>
</feature>
<name>A0ABW3FEP0_9HYPH</name>
<dbReference type="EMBL" id="JBHTJV010000002">
    <property type="protein sequence ID" value="MFD0915254.1"/>
    <property type="molecule type" value="Genomic_DNA"/>
</dbReference>
<dbReference type="InterPro" id="IPR047525">
    <property type="entry name" value="TfoX-like"/>
</dbReference>
<dbReference type="RefSeq" id="WP_377211104.1">
    <property type="nucleotide sequence ID" value="NZ_JBHTJV010000002.1"/>
</dbReference>
<proteinExistence type="predicted"/>
<accession>A0ABW3FEP0</accession>
<sequence length="87" mass="9865">MGKIRNIRNLGPATEEMLAEVDIHSEEELREIGAVAAYQRMVFRFGRNVSLNALYAMAAGLEDVDWRALDSETKQRLRDSIKLPTDT</sequence>
<dbReference type="Gene3D" id="1.10.150.20">
    <property type="entry name" value="5' to 3' exonuclease, C-terminal subdomain"/>
    <property type="match status" value="1"/>
</dbReference>
<evidence type="ECO:0000313" key="2">
    <source>
        <dbReference type="EMBL" id="MFD0915254.1"/>
    </source>
</evidence>
<dbReference type="Proteomes" id="UP001597101">
    <property type="component" value="Unassembled WGS sequence"/>
</dbReference>
<gene>
    <name evidence="2" type="ORF">ACFQ14_02420</name>
</gene>
<protein>
    <submittedName>
        <fullName evidence="2">TfoX/Sxy family protein</fullName>
    </submittedName>
</protein>
<evidence type="ECO:0000313" key="3">
    <source>
        <dbReference type="Proteomes" id="UP001597101"/>
    </source>
</evidence>